<dbReference type="GO" id="GO:0005829">
    <property type="term" value="C:cytosol"/>
    <property type="evidence" value="ECO:0007669"/>
    <property type="project" value="TreeGrafter"/>
</dbReference>
<keyword evidence="4" id="KW-0479">Metal-binding</keyword>
<dbReference type="Gene3D" id="3.90.105.10">
    <property type="entry name" value="Molybdopterin biosynthesis moea protein, domain 2"/>
    <property type="match status" value="1"/>
</dbReference>
<dbReference type="GO" id="GO:0061599">
    <property type="term" value="F:molybdopterin molybdotransferase activity"/>
    <property type="evidence" value="ECO:0007669"/>
    <property type="project" value="UniProtKB-UniRule"/>
</dbReference>
<dbReference type="GO" id="GO:0046872">
    <property type="term" value="F:metal ion binding"/>
    <property type="evidence" value="ECO:0007669"/>
    <property type="project" value="UniProtKB-UniRule"/>
</dbReference>
<gene>
    <name evidence="6" type="primary">moeA2</name>
    <name evidence="6" type="ORF">THMIRHAS_15630</name>
</gene>
<dbReference type="InterPro" id="IPR036135">
    <property type="entry name" value="MoeA_linker/N_sf"/>
</dbReference>
<dbReference type="GO" id="GO:0006777">
    <property type="term" value="P:Mo-molybdopterin cofactor biosynthetic process"/>
    <property type="evidence" value="ECO:0007669"/>
    <property type="project" value="UniProtKB-UniRule"/>
</dbReference>
<dbReference type="EC" id="2.10.1.1" evidence="4"/>
<keyword evidence="4" id="KW-0500">Molybdenum</keyword>
<dbReference type="InterPro" id="IPR038987">
    <property type="entry name" value="MoeA-like"/>
</dbReference>
<dbReference type="PANTHER" id="PTHR10192:SF5">
    <property type="entry name" value="GEPHYRIN"/>
    <property type="match status" value="1"/>
</dbReference>
<dbReference type="CDD" id="cd00887">
    <property type="entry name" value="MoeA"/>
    <property type="match status" value="1"/>
</dbReference>
<dbReference type="InterPro" id="IPR036425">
    <property type="entry name" value="MoaB/Mog-like_dom_sf"/>
</dbReference>
<dbReference type="InterPro" id="IPR001453">
    <property type="entry name" value="MoaB/Mog_dom"/>
</dbReference>
<dbReference type="Gene3D" id="2.40.340.10">
    <property type="entry name" value="MoeA, C-terminal, domain IV"/>
    <property type="match status" value="1"/>
</dbReference>
<keyword evidence="4" id="KW-0501">Molybdenum cofactor biosynthesis</keyword>
<sequence>MLMQVNPMIVEFEQAYAAVLQQARSVLMPTESLPLWQAQGRVLAQDVFAPINWPTWPQSAMDGFAINSQDRSARFRILASAFADKVPSDCVLQAGQAQRIMTGAVIPQGCDAIVPLEYAVLQTTPDGDWLLNPNLPHKLWSQGRHIKAVGSDVRQGEKLLAKGTLLATKERALLASVGCSQVSVFVKPKVAVLTLGDELTDPGEPLTQGGVYNANRFLLQGLLSGLSIELVAMETLPDEYAVIAQRLQSLGQTVDCIFTVGGSSVGDKDWLPKILQAEGHFHRFKINMKPAKPLMSAQLGRAQLLALPGNPLATYFSFQLFAKPLLQVMAGQALATEFAQGEELRLAEPLQIADKLRWILVRRVGSEVWPMQASASQLSVLQKAQGFIRVAAHQSLAKGDRVRFFAGTEC</sequence>
<evidence type="ECO:0000259" key="5">
    <source>
        <dbReference type="SMART" id="SM00852"/>
    </source>
</evidence>
<evidence type="ECO:0000256" key="1">
    <source>
        <dbReference type="ARBA" id="ARBA00002901"/>
    </source>
</evidence>
<accession>A0A6F8PW40</accession>
<dbReference type="SMART" id="SM00852">
    <property type="entry name" value="MoCF_biosynth"/>
    <property type="match status" value="1"/>
</dbReference>
<reference evidence="7" key="1">
    <citation type="submission" date="2019-11" db="EMBL/GenBank/DDBJ databases">
        <title>Isolation and characterization of two novel species in the genus Thiomicrorhabdus.</title>
        <authorList>
            <person name="Mochizuki J."/>
            <person name="Kojima H."/>
            <person name="Fukui M."/>
        </authorList>
    </citation>
    <scope>NUCLEOTIDE SEQUENCE [LARGE SCALE GENOMIC DNA]</scope>
    <source>
        <strain evidence="7">aks77</strain>
    </source>
</reference>
<evidence type="ECO:0000313" key="6">
    <source>
        <dbReference type="EMBL" id="BBP46190.1"/>
    </source>
</evidence>
<dbReference type="EMBL" id="AP021889">
    <property type="protein sequence ID" value="BBP46190.1"/>
    <property type="molecule type" value="Genomic_DNA"/>
</dbReference>
<dbReference type="Gene3D" id="2.170.190.11">
    <property type="entry name" value="Molybdopterin biosynthesis moea protein, domain 3"/>
    <property type="match status" value="1"/>
</dbReference>
<comment type="pathway">
    <text evidence="4">Cofactor biosynthesis; molybdopterin biosynthesis.</text>
</comment>
<dbReference type="Pfam" id="PF00994">
    <property type="entry name" value="MoCF_biosynth"/>
    <property type="match status" value="1"/>
</dbReference>
<proteinExistence type="inferred from homology"/>
<comment type="catalytic activity">
    <reaction evidence="3">
        <text>adenylyl-molybdopterin + molybdate = Mo-molybdopterin + AMP + H(+)</text>
        <dbReference type="Rhea" id="RHEA:35047"/>
        <dbReference type="ChEBI" id="CHEBI:15378"/>
        <dbReference type="ChEBI" id="CHEBI:36264"/>
        <dbReference type="ChEBI" id="CHEBI:62727"/>
        <dbReference type="ChEBI" id="CHEBI:71302"/>
        <dbReference type="ChEBI" id="CHEBI:456215"/>
        <dbReference type="EC" id="2.10.1.1"/>
    </reaction>
</comment>
<organism evidence="6 7">
    <name type="scientific">Thiosulfatimonas sediminis</name>
    <dbReference type="NCBI Taxonomy" id="2675054"/>
    <lineage>
        <taxon>Bacteria</taxon>
        <taxon>Pseudomonadati</taxon>
        <taxon>Pseudomonadota</taxon>
        <taxon>Gammaproteobacteria</taxon>
        <taxon>Thiotrichales</taxon>
        <taxon>Piscirickettsiaceae</taxon>
        <taxon>Thiosulfatimonas</taxon>
    </lineage>
</organism>
<keyword evidence="4 6" id="KW-0808">Transferase</keyword>
<evidence type="ECO:0000313" key="7">
    <source>
        <dbReference type="Proteomes" id="UP000501726"/>
    </source>
</evidence>
<comment type="similarity">
    <text evidence="2 4">Belongs to the MoeA family.</text>
</comment>
<dbReference type="AlphaFoldDB" id="A0A6F8PW40"/>
<dbReference type="InterPro" id="IPR036688">
    <property type="entry name" value="MoeA_C_domain_IV_sf"/>
</dbReference>
<dbReference type="Pfam" id="PF03453">
    <property type="entry name" value="MoeA_N"/>
    <property type="match status" value="1"/>
</dbReference>
<dbReference type="SUPFAM" id="SSF53218">
    <property type="entry name" value="Molybdenum cofactor biosynthesis proteins"/>
    <property type="match status" value="1"/>
</dbReference>
<comment type="cofactor">
    <cofactor evidence="4">
        <name>Mg(2+)</name>
        <dbReference type="ChEBI" id="CHEBI:18420"/>
    </cofactor>
</comment>
<dbReference type="Gene3D" id="3.40.980.10">
    <property type="entry name" value="MoaB/Mog-like domain"/>
    <property type="match status" value="1"/>
</dbReference>
<dbReference type="UniPathway" id="UPA00344"/>
<dbReference type="InterPro" id="IPR005110">
    <property type="entry name" value="MoeA_linker/N"/>
</dbReference>
<keyword evidence="7" id="KW-1185">Reference proteome</keyword>
<evidence type="ECO:0000256" key="3">
    <source>
        <dbReference type="ARBA" id="ARBA00047317"/>
    </source>
</evidence>
<dbReference type="Proteomes" id="UP000501726">
    <property type="component" value="Chromosome"/>
</dbReference>
<feature type="domain" description="MoaB/Mog" evidence="5">
    <location>
        <begin position="191"/>
        <end position="328"/>
    </location>
</feature>
<protein>
    <recommendedName>
        <fullName evidence="4">Molybdopterin molybdenumtransferase</fullName>
        <ecNumber evidence="4">2.10.1.1</ecNumber>
    </recommendedName>
</protein>
<evidence type="ECO:0000256" key="2">
    <source>
        <dbReference type="ARBA" id="ARBA00010763"/>
    </source>
</evidence>
<evidence type="ECO:0000256" key="4">
    <source>
        <dbReference type="RuleBase" id="RU365090"/>
    </source>
</evidence>
<keyword evidence="4" id="KW-0460">Magnesium</keyword>
<comment type="function">
    <text evidence="1 4">Catalyzes the insertion of molybdate into adenylated molybdopterin with the concomitant release of AMP.</text>
</comment>
<dbReference type="KEGG" id="tse:THMIRHAS_15630"/>
<name>A0A6F8PW40_9GAMM</name>
<dbReference type="SUPFAM" id="SSF63882">
    <property type="entry name" value="MoeA N-terminal region -like"/>
    <property type="match status" value="1"/>
</dbReference>
<dbReference type="PANTHER" id="PTHR10192">
    <property type="entry name" value="MOLYBDOPTERIN BIOSYNTHESIS PROTEIN"/>
    <property type="match status" value="1"/>
</dbReference>